<keyword evidence="2" id="KW-1185">Reference proteome</keyword>
<dbReference type="RefSeq" id="WP_013609412.1">
    <property type="nucleotide sequence ID" value="NC_015155.1"/>
</dbReference>
<dbReference type="KEGG" id="mss:MSU_0772"/>
<dbReference type="EMBL" id="CP002525">
    <property type="protein sequence ID" value="ADX98297.1"/>
    <property type="molecule type" value="Genomic_DNA"/>
</dbReference>
<dbReference type="InterPro" id="IPR023076">
    <property type="entry name" value="HMG_CoA_Rdtase_CS"/>
</dbReference>
<dbReference type="AlphaFoldDB" id="F0QS27"/>
<accession>F0QS27</accession>
<dbReference type="PROSITE" id="PS00318">
    <property type="entry name" value="HMG_COA_REDUCTASE_2"/>
    <property type="match status" value="1"/>
</dbReference>
<dbReference type="HOGENOM" id="CLU_2423806_0_0_14"/>
<proteinExistence type="predicted"/>
<gene>
    <name evidence="1" type="ordered locus">MSU_0772</name>
</gene>
<dbReference type="STRING" id="768700.MSU_0772"/>
<sequence>MVSFSLLTKILLGVLSVGAIGGGTSIGVVSFMGNKNESTEITQSKQKVEEEEKLDDDTDLQIVSRGRVTCFYKIGKKDRKLKGYNCNWNRF</sequence>
<evidence type="ECO:0000313" key="1">
    <source>
        <dbReference type="EMBL" id="ADX98297.1"/>
    </source>
</evidence>
<evidence type="ECO:0000313" key="2">
    <source>
        <dbReference type="Proteomes" id="UP000007484"/>
    </source>
</evidence>
<name>F0QS27_MYCSL</name>
<protein>
    <submittedName>
        <fullName evidence="1">Uncharacterized protein</fullName>
    </submittedName>
</protein>
<dbReference type="Proteomes" id="UP000007484">
    <property type="component" value="Chromosome"/>
</dbReference>
<reference evidence="1 2" key="1">
    <citation type="journal article" date="2011" name="J. Bacteriol.">
        <title>Complete genome sequences of two hemotropic Mycoplasmas, Mycoplasma haemofelis strain Ohio2 and Mycoplasma suis strain Illinois.</title>
        <authorList>
            <person name="Messick J.B."/>
            <person name="Santos A.P."/>
            <person name="Guimaraes A.M."/>
        </authorList>
    </citation>
    <scope>NUCLEOTIDE SEQUENCE [LARGE SCALE GENOMIC DNA]</scope>
    <source>
        <strain evidence="1 2">Illinois</strain>
    </source>
</reference>
<organism evidence="1 2">
    <name type="scientific">Mycoplasma suis (strain Illinois)</name>
    <dbReference type="NCBI Taxonomy" id="768700"/>
    <lineage>
        <taxon>Bacteria</taxon>
        <taxon>Bacillati</taxon>
        <taxon>Mycoplasmatota</taxon>
        <taxon>Mollicutes</taxon>
        <taxon>Mycoplasmataceae</taxon>
        <taxon>Mycoplasma</taxon>
    </lineage>
</organism>
<dbReference type="GO" id="GO:0004420">
    <property type="term" value="F:hydroxymethylglutaryl-CoA reductase (NADPH) activity"/>
    <property type="evidence" value="ECO:0007669"/>
    <property type="project" value="InterPro"/>
</dbReference>